<dbReference type="NCBIfam" id="TIGR00197">
    <property type="entry name" value="yjeF_nterm"/>
    <property type="match status" value="1"/>
</dbReference>
<evidence type="ECO:0000313" key="22">
    <source>
        <dbReference type="EMBL" id="MBB5227380.1"/>
    </source>
</evidence>
<dbReference type="EMBL" id="JACHFQ010000010">
    <property type="protein sequence ID" value="MBB5227380.1"/>
    <property type="molecule type" value="Genomic_DNA"/>
</dbReference>
<evidence type="ECO:0000256" key="11">
    <source>
        <dbReference type="ARBA" id="ARBA00023235"/>
    </source>
</evidence>
<dbReference type="Gene3D" id="3.40.50.10260">
    <property type="entry name" value="YjeF N-terminal domain"/>
    <property type="match status" value="1"/>
</dbReference>
<feature type="binding site" evidence="18">
    <location>
        <position position="63"/>
    </location>
    <ligand>
        <name>K(+)</name>
        <dbReference type="ChEBI" id="CHEBI:29103"/>
    </ligand>
</feature>
<comment type="function">
    <text evidence="18">Catalyzes the epimerization of the S- and R-forms of NAD(P)HX, a damaged form of NAD(P)H that is a result of enzymatic or heat-dependent hydration. This is a prerequisite for the S-specific NAD(P)H-hydrate dehydratase to allow the repair of both epimers of NAD(P)HX.</text>
</comment>
<evidence type="ECO:0000256" key="2">
    <source>
        <dbReference type="ARBA" id="ARBA00000909"/>
    </source>
</evidence>
<evidence type="ECO:0000259" key="21">
    <source>
        <dbReference type="PROSITE" id="PS51385"/>
    </source>
</evidence>
<dbReference type="EC" id="5.1.99.6" evidence="19"/>
<dbReference type="SUPFAM" id="SSF53613">
    <property type="entry name" value="Ribokinase-like"/>
    <property type="match status" value="1"/>
</dbReference>
<dbReference type="InterPro" id="IPR029056">
    <property type="entry name" value="Ribokinase-like"/>
</dbReference>
<proteinExistence type="inferred from homology"/>
<evidence type="ECO:0000256" key="1">
    <source>
        <dbReference type="ARBA" id="ARBA00000013"/>
    </source>
</evidence>
<comment type="caution">
    <text evidence="18">Lacks conserved residue(s) required for the propagation of feature annotation.</text>
</comment>
<dbReference type="CDD" id="cd01171">
    <property type="entry name" value="YXKO-related"/>
    <property type="match status" value="1"/>
</dbReference>
<accession>A0A7W8GBL4</accession>
<comment type="catalytic activity">
    <reaction evidence="1 18 19">
        <text>(6R)-NADHX = (6S)-NADHX</text>
        <dbReference type="Rhea" id="RHEA:32215"/>
        <dbReference type="ChEBI" id="CHEBI:64074"/>
        <dbReference type="ChEBI" id="CHEBI:64075"/>
        <dbReference type="EC" id="5.1.99.6"/>
    </reaction>
</comment>
<dbReference type="AlphaFoldDB" id="A0A7W8GBL4"/>
<dbReference type="Proteomes" id="UP000518887">
    <property type="component" value="Unassembled WGS sequence"/>
</dbReference>
<dbReference type="PIRSF" id="PIRSF017184">
    <property type="entry name" value="Nnr"/>
    <property type="match status" value="1"/>
</dbReference>
<dbReference type="PROSITE" id="PS51383">
    <property type="entry name" value="YJEF_C_3"/>
    <property type="match status" value="1"/>
</dbReference>
<comment type="cofactor">
    <cofactor evidence="18 19">
        <name>K(+)</name>
        <dbReference type="ChEBI" id="CHEBI:29103"/>
    </cofactor>
    <text evidence="18 19">Binds 1 potassium ion per subunit.</text>
</comment>
<keyword evidence="5 18" id="KW-0479">Metal-binding</keyword>
<dbReference type="GO" id="GO:0016301">
    <property type="term" value="F:kinase activity"/>
    <property type="evidence" value="ECO:0007669"/>
    <property type="project" value="UniProtKB-KW"/>
</dbReference>
<dbReference type="Pfam" id="PF03853">
    <property type="entry name" value="YjeF_N"/>
    <property type="match status" value="1"/>
</dbReference>
<feature type="binding site" evidence="18">
    <location>
        <position position="162"/>
    </location>
    <ligand>
        <name>K(+)</name>
        <dbReference type="ChEBI" id="CHEBI:29103"/>
    </ligand>
</feature>
<sequence length="493" mass="53810">MQKLYLDTKKLDASCRASYGLSEEIMMENAAMALETAIRHPYPLSGDRRQPQKILILCGGGNNGADGYTLSRKLRFDYDVSIIQFTAPESPLCKIQAERAEKCGVRFVKREDLSFYDLRFTDIIVDCIFGSGFHGEFDEKTRAALNDMNLCECFKIACDVPSGLREDGTVAEGAFIADLTITMGALKTCLYSDCAKDIVGTVQCADLGVNRRLYENSNNSNLVKGMLLEASDLILPHRKICNVNKGSFGHVAIASGEKQGAAAIAGSAAIRFGAGLVTLVHKHTSKKGLDIFPELMVSSQIPEKTNALAFGMGLGFEEAACQEYFDYLLSHSNIKCVIDADACYAPGLKAFLEKKEKGVVLTPHPKEFQAILKNCDLGDYTIEECILNRMELSEKFCRKFPKKTLVLKGANTIIAHFDGNKHKMFVNPFGRPCLAKAGSGDVLSGMIAALLAQHQKTLDAAITASLAHSLASSKIKCDFAMTPYDLMQALAEL</sequence>
<evidence type="ECO:0000256" key="7">
    <source>
        <dbReference type="ARBA" id="ARBA00022840"/>
    </source>
</evidence>
<dbReference type="InterPro" id="IPR000631">
    <property type="entry name" value="CARKD"/>
</dbReference>
<dbReference type="RefSeq" id="WP_184661560.1">
    <property type="nucleotide sequence ID" value="NZ_CP031518.1"/>
</dbReference>
<evidence type="ECO:0000256" key="12">
    <source>
        <dbReference type="ARBA" id="ARBA00023239"/>
    </source>
</evidence>
<organism evidence="22 23">
    <name type="scientific">Treponema ruminis</name>
    <dbReference type="NCBI Taxonomy" id="744515"/>
    <lineage>
        <taxon>Bacteria</taxon>
        <taxon>Pseudomonadati</taxon>
        <taxon>Spirochaetota</taxon>
        <taxon>Spirochaetia</taxon>
        <taxon>Spirochaetales</taxon>
        <taxon>Treponemataceae</taxon>
        <taxon>Treponema</taxon>
    </lineage>
</organism>
<evidence type="ECO:0000256" key="6">
    <source>
        <dbReference type="ARBA" id="ARBA00022741"/>
    </source>
</evidence>
<feature type="binding site" evidence="18">
    <location>
        <begin position="62"/>
        <end position="66"/>
    </location>
    <ligand>
        <name>(6S)-NADPHX</name>
        <dbReference type="ChEBI" id="CHEBI:64076"/>
    </ligand>
</feature>
<dbReference type="Pfam" id="PF01256">
    <property type="entry name" value="Carb_kinase"/>
    <property type="match status" value="1"/>
</dbReference>
<dbReference type="InterPro" id="IPR036652">
    <property type="entry name" value="YjeF_N_dom_sf"/>
</dbReference>
<reference evidence="22 23" key="1">
    <citation type="submission" date="2020-08" db="EMBL/GenBank/DDBJ databases">
        <title>Genomic Encyclopedia of Type Strains, Phase IV (KMG-IV): sequencing the most valuable type-strain genomes for metagenomic binning, comparative biology and taxonomic classification.</title>
        <authorList>
            <person name="Goeker M."/>
        </authorList>
    </citation>
    <scope>NUCLEOTIDE SEQUENCE [LARGE SCALE GENOMIC DNA]</scope>
    <source>
        <strain evidence="22 23">DSM 103462</strain>
    </source>
</reference>
<feature type="binding site" evidence="18">
    <location>
        <position position="159"/>
    </location>
    <ligand>
        <name>(6S)-NADPHX</name>
        <dbReference type="ChEBI" id="CHEBI:64076"/>
    </ligand>
</feature>
<feature type="binding site" evidence="17">
    <location>
        <position position="440"/>
    </location>
    <ligand>
        <name>AMP</name>
        <dbReference type="ChEBI" id="CHEBI:456215"/>
    </ligand>
</feature>
<keyword evidence="22" id="KW-0418">Kinase</keyword>
<keyword evidence="13" id="KW-0511">Multifunctional enzyme</keyword>
<feature type="domain" description="YjeF C-terminal" evidence="20">
    <location>
        <begin position="227"/>
        <end position="493"/>
    </location>
</feature>
<evidence type="ECO:0000256" key="18">
    <source>
        <dbReference type="HAMAP-Rule" id="MF_01966"/>
    </source>
</evidence>
<comment type="function">
    <text evidence="17">Catalyzes the dehydration of the S-form of NAD(P)HX at the expense of ADP, which is converted to AMP. Together with NAD(P)HX epimerase, which catalyzes the epimerization of the S- and R-forms, the enzyme allows the repair of both epimers of NAD(P)HX, a damaged form of NAD(P)H that is a result of enzymatic or heat-dependent hydration.</text>
</comment>
<keyword evidence="11 18" id="KW-0413">Isomerase</keyword>
<dbReference type="PANTHER" id="PTHR12592:SF0">
    <property type="entry name" value="ATP-DEPENDENT (S)-NAD(P)H-HYDRATE DEHYDRATASE"/>
    <property type="match status" value="1"/>
</dbReference>
<evidence type="ECO:0000256" key="5">
    <source>
        <dbReference type="ARBA" id="ARBA00022723"/>
    </source>
</evidence>
<dbReference type="Gene3D" id="3.40.1190.20">
    <property type="match status" value="1"/>
</dbReference>
<feature type="binding site" evidence="18">
    <location>
        <position position="126"/>
    </location>
    <ligand>
        <name>K(+)</name>
        <dbReference type="ChEBI" id="CHEBI:29103"/>
    </ligand>
</feature>
<dbReference type="GO" id="GO:0046872">
    <property type="term" value="F:metal ion binding"/>
    <property type="evidence" value="ECO:0007669"/>
    <property type="project" value="UniProtKB-UniRule"/>
</dbReference>
<gene>
    <name evidence="17" type="primary">nnrD</name>
    <name evidence="18" type="synonym">nnrE</name>
    <name evidence="22" type="ORF">HNP76_002779</name>
</gene>
<dbReference type="PANTHER" id="PTHR12592">
    <property type="entry name" value="ATP-DEPENDENT (S)-NAD(P)H-HYDRATE DEHYDRATASE FAMILY MEMBER"/>
    <property type="match status" value="1"/>
</dbReference>
<evidence type="ECO:0000256" key="15">
    <source>
        <dbReference type="ARBA" id="ARBA00048238"/>
    </source>
</evidence>
<evidence type="ECO:0000256" key="14">
    <source>
        <dbReference type="ARBA" id="ARBA00025153"/>
    </source>
</evidence>
<evidence type="ECO:0000256" key="10">
    <source>
        <dbReference type="ARBA" id="ARBA00023027"/>
    </source>
</evidence>
<comment type="similarity">
    <text evidence="3 19">In the N-terminal section; belongs to the NnrE/AIBP family.</text>
</comment>
<feature type="binding site" evidence="18">
    <location>
        <begin position="130"/>
        <end position="136"/>
    </location>
    <ligand>
        <name>(6S)-NADPHX</name>
        <dbReference type="ChEBI" id="CHEBI:64076"/>
    </ligand>
</feature>
<comment type="catalytic activity">
    <reaction evidence="15 17 19">
        <text>(6S)-NADHX + ADP = AMP + phosphate + NADH + H(+)</text>
        <dbReference type="Rhea" id="RHEA:32223"/>
        <dbReference type="ChEBI" id="CHEBI:15378"/>
        <dbReference type="ChEBI" id="CHEBI:43474"/>
        <dbReference type="ChEBI" id="CHEBI:57945"/>
        <dbReference type="ChEBI" id="CHEBI:64074"/>
        <dbReference type="ChEBI" id="CHEBI:456215"/>
        <dbReference type="ChEBI" id="CHEBI:456216"/>
        <dbReference type="EC" id="4.2.1.136"/>
    </reaction>
</comment>
<keyword evidence="9 18" id="KW-0630">Potassium</keyword>
<comment type="catalytic activity">
    <reaction evidence="2 18 19">
        <text>(6R)-NADPHX = (6S)-NADPHX</text>
        <dbReference type="Rhea" id="RHEA:32227"/>
        <dbReference type="ChEBI" id="CHEBI:64076"/>
        <dbReference type="ChEBI" id="CHEBI:64077"/>
        <dbReference type="EC" id="5.1.99.6"/>
    </reaction>
</comment>
<feature type="binding site" evidence="17">
    <location>
        <position position="441"/>
    </location>
    <ligand>
        <name>(6S)-NADPHX</name>
        <dbReference type="ChEBI" id="CHEBI:64076"/>
    </ligand>
</feature>
<comment type="similarity">
    <text evidence="4 19">In the C-terminal section; belongs to the NnrD/CARKD family.</text>
</comment>
<keyword evidence="10 17" id="KW-0520">NAD</keyword>
<keyword evidence="12 17" id="KW-0456">Lyase</keyword>
<dbReference type="GO" id="GO:0052856">
    <property type="term" value="F:NAD(P)HX epimerase activity"/>
    <property type="evidence" value="ECO:0007669"/>
    <property type="project" value="UniProtKB-UniRule"/>
</dbReference>
<comment type="subunit">
    <text evidence="17">Homotetramer.</text>
</comment>
<evidence type="ECO:0000256" key="4">
    <source>
        <dbReference type="ARBA" id="ARBA00009524"/>
    </source>
</evidence>
<feature type="binding site" evidence="17">
    <location>
        <position position="261"/>
    </location>
    <ligand>
        <name>(6S)-NADPHX</name>
        <dbReference type="ChEBI" id="CHEBI:64076"/>
    </ligand>
</feature>
<evidence type="ECO:0000256" key="16">
    <source>
        <dbReference type="ARBA" id="ARBA00049209"/>
    </source>
</evidence>
<protein>
    <recommendedName>
        <fullName evidence="19">Bifunctional NAD(P)H-hydrate repair enzyme</fullName>
    </recommendedName>
    <alternativeName>
        <fullName evidence="19">Nicotinamide nucleotide repair protein</fullName>
    </alternativeName>
    <domain>
        <recommendedName>
            <fullName evidence="19">ADP-dependent (S)-NAD(P)H-hydrate dehydratase</fullName>
            <ecNumber evidence="19">4.2.1.136</ecNumber>
        </recommendedName>
        <alternativeName>
            <fullName evidence="19">ADP-dependent NAD(P)HX dehydratase</fullName>
        </alternativeName>
    </domain>
    <domain>
        <recommendedName>
            <fullName evidence="19">NAD(P)H-hydrate epimerase</fullName>
            <ecNumber evidence="19">5.1.99.6</ecNumber>
        </recommendedName>
    </domain>
</protein>
<feature type="binding site" evidence="17">
    <location>
        <position position="364"/>
    </location>
    <ligand>
        <name>(6S)-NADPHX</name>
        <dbReference type="ChEBI" id="CHEBI:64076"/>
    </ligand>
</feature>
<dbReference type="InterPro" id="IPR004443">
    <property type="entry name" value="YjeF_N_dom"/>
</dbReference>
<dbReference type="InterPro" id="IPR030677">
    <property type="entry name" value="Nnr"/>
</dbReference>
<dbReference type="EC" id="4.2.1.136" evidence="19"/>
<feature type="binding site" evidence="17">
    <location>
        <begin position="408"/>
        <end position="412"/>
    </location>
    <ligand>
        <name>AMP</name>
        <dbReference type="ChEBI" id="CHEBI:456215"/>
    </ligand>
</feature>
<evidence type="ECO:0000256" key="13">
    <source>
        <dbReference type="ARBA" id="ARBA00023268"/>
    </source>
</evidence>
<dbReference type="SUPFAM" id="SSF64153">
    <property type="entry name" value="YjeF N-terminal domain-like"/>
    <property type="match status" value="1"/>
</dbReference>
<keyword evidence="22" id="KW-0808">Transferase</keyword>
<evidence type="ECO:0000256" key="9">
    <source>
        <dbReference type="ARBA" id="ARBA00022958"/>
    </source>
</evidence>
<comment type="function">
    <text evidence="14 19">Bifunctional enzyme that catalyzes the epimerization of the S- and R-forms of NAD(P)HX and the dehydration of the S-form of NAD(P)HX at the expense of ADP, which is converted to AMP. This allows the repair of both epimers of NAD(P)HX, a damaged form of NAD(P)H that is a result of enzymatic or heat-dependent hydration.</text>
</comment>
<evidence type="ECO:0000256" key="17">
    <source>
        <dbReference type="HAMAP-Rule" id="MF_01965"/>
    </source>
</evidence>
<dbReference type="HAMAP" id="MF_01966">
    <property type="entry name" value="NADHX_epimerase"/>
    <property type="match status" value="1"/>
</dbReference>
<name>A0A7W8GBL4_9SPIR</name>
<dbReference type="NCBIfam" id="TIGR00196">
    <property type="entry name" value="yjeF_cterm"/>
    <property type="match status" value="1"/>
</dbReference>
<dbReference type="GO" id="GO:0046496">
    <property type="term" value="P:nicotinamide nucleotide metabolic process"/>
    <property type="evidence" value="ECO:0007669"/>
    <property type="project" value="UniProtKB-UniRule"/>
</dbReference>
<dbReference type="GO" id="GO:0110051">
    <property type="term" value="P:metabolite repair"/>
    <property type="evidence" value="ECO:0007669"/>
    <property type="project" value="TreeGrafter"/>
</dbReference>
<dbReference type="GO" id="GO:0052855">
    <property type="term" value="F:ADP-dependent NAD(P)H-hydrate dehydratase activity"/>
    <property type="evidence" value="ECO:0007669"/>
    <property type="project" value="UniProtKB-UniRule"/>
</dbReference>
<evidence type="ECO:0000256" key="8">
    <source>
        <dbReference type="ARBA" id="ARBA00022857"/>
    </source>
</evidence>
<comment type="cofactor">
    <cofactor evidence="17">
        <name>Mg(2+)</name>
        <dbReference type="ChEBI" id="CHEBI:18420"/>
    </cofactor>
</comment>
<keyword evidence="8 17" id="KW-0521">NADP</keyword>
<evidence type="ECO:0000256" key="19">
    <source>
        <dbReference type="PIRNR" id="PIRNR017184"/>
    </source>
</evidence>
<keyword evidence="6 17" id="KW-0547">Nucleotide-binding</keyword>
<dbReference type="PROSITE" id="PS01050">
    <property type="entry name" value="YJEF_C_2"/>
    <property type="match status" value="1"/>
</dbReference>
<feature type="domain" description="YjeF N-terminal" evidence="21">
    <location>
        <begin position="8"/>
        <end position="215"/>
    </location>
</feature>
<dbReference type="GO" id="GO:0005524">
    <property type="term" value="F:ATP binding"/>
    <property type="evidence" value="ECO:0007669"/>
    <property type="project" value="UniProtKB-UniRule"/>
</dbReference>
<comment type="caution">
    <text evidence="22">The sequence shown here is derived from an EMBL/GenBank/DDBJ whole genome shotgun (WGS) entry which is preliminary data.</text>
</comment>
<dbReference type="InterPro" id="IPR017953">
    <property type="entry name" value="Carbohydrate_kinase_pred_CS"/>
</dbReference>
<comment type="similarity">
    <text evidence="18">Belongs to the NnrE/AIBP family.</text>
</comment>
<evidence type="ECO:0000256" key="3">
    <source>
        <dbReference type="ARBA" id="ARBA00006001"/>
    </source>
</evidence>
<comment type="similarity">
    <text evidence="17">Belongs to the NnrD/CARKD family.</text>
</comment>
<dbReference type="PROSITE" id="PS51385">
    <property type="entry name" value="YJEF_N"/>
    <property type="match status" value="1"/>
</dbReference>
<evidence type="ECO:0000259" key="20">
    <source>
        <dbReference type="PROSITE" id="PS51383"/>
    </source>
</evidence>
<evidence type="ECO:0000313" key="23">
    <source>
        <dbReference type="Proteomes" id="UP000518887"/>
    </source>
</evidence>
<feature type="binding site" evidence="17">
    <location>
        <position position="313"/>
    </location>
    <ligand>
        <name>(6S)-NADPHX</name>
        <dbReference type="ChEBI" id="CHEBI:64076"/>
    </ligand>
</feature>
<keyword evidence="7 17" id="KW-0067">ATP-binding</keyword>
<comment type="catalytic activity">
    <reaction evidence="16 17 19">
        <text>(6S)-NADPHX + ADP = AMP + phosphate + NADPH + H(+)</text>
        <dbReference type="Rhea" id="RHEA:32235"/>
        <dbReference type="ChEBI" id="CHEBI:15378"/>
        <dbReference type="ChEBI" id="CHEBI:43474"/>
        <dbReference type="ChEBI" id="CHEBI:57783"/>
        <dbReference type="ChEBI" id="CHEBI:64076"/>
        <dbReference type="ChEBI" id="CHEBI:456215"/>
        <dbReference type="ChEBI" id="CHEBI:456216"/>
        <dbReference type="EC" id="4.2.1.136"/>
    </reaction>
</comment>
<keyword evidence="23" id="KW-1185">Reference proteome</keyword>
<dbReference type="HAMAP" id="MF_01965">
    <property type="entry name" value="NADHX_dehydratase"/>
    <property type="match status" value="1"/>
</dbReference>